<feature type="region of interest" description="Disordered" evidence="1">
    <location>
        <begin position="127"/>
        <end position="229"/>
    </location>
</feature>
<reference evidence="3" key="1">
    <citation type="submission" date="2022-11" db="EMBL/GenBank/DDBJ databases">
        <title>Centuries of genome instability and evolution in soft-shell clam transmissible cancer (bioRxiv).</title>
        <authorList>
            <person name="Hart S.F.M."/>
            <person name="Yonemitsu M.A."/>
            <person name="Giersch R.M."/>
            <person name="Beal B.F."/>
            <person name="Arriagada G."/>
            <person name="Davis B.W."/>
            <person name="Ostrander E.A."/>
            <person name="Goff S.P."/>
            <person name="Metzger M.J."/>
        </authorList>
    </citation>
    <scope>NUCLEOTIDE SEQUENCE</scope>
    <source>
        <strain evidence="3">MELC-2E11</strain>
        <tissue evidence="3">Siphon/mantle</tissue>
    </source>
</reference>
<feature type="compositionally biased region" description="Low complexity" evidence="1">
    <location>
        <begin position="182"/>
        <end position="191"/>
    </location>
</feature>
<evidence type="ECO:0000259" key="2">
    <source>
        <dbReference type="Pfam" id="PF00078"/>
    </source>
</evidence>
<dbReference type="Proteomes" id="UP001164746">
    <property type="component" value="Chromosome 4"/>
</dbReference>
<dbReference type="PANTHER" id="PTHR31635">
    <property type="entry name" value="REVERSE TRANSCRIPTASE DOMAIN-CONTAINING PROTEIN-RELATED"/>
    <property type="match status" value="1"/>
</dbReference>
<organism evidence="3 4">
    <name type="scientific">Mya arenaria</name>
    <name type="common">Soft-shell clam</name>
    <dbReference type="NCBI Taxonomy" id="6604"/>
    <lineage>
        <taxon>Eukaryota</taxon>
        <taxon>Metazoa</taxon>
        <taxon>Spiralia</taxon>
        <taxon>Lophotrochozoa</taxon>
        <taxon>Mollusca</taxon>
        <taxon>Bivalvia</taxon>
        <taxon>Autobranchia</taxon>
        <taxon>Heteroconchia</taxon>
        <taxon>Euheterodonta</taxon>
        <taxon>Imparidentia</taxon>
        <taxon>Neoheterodontei</taxon>
        <taxon>Myida</taxon>
        <taxon>Myoidea</taxon>
        <taxon>Myidae</taxon>
        <taxon>Mya</taxon>
    </lineage>
</organism>
<feature type="compositionally biased region" description="Basic and acidic residues" evidence="1">
    <location>
        <begin position="192"/>
        <end position="207"/>
    </location>
</feature>
<dbReference type="EMBL" id="CP111015">
    <property type="protein sequence ID" value="WAR02674.1"/>
    <property type="molecule type" value="Genomic_DNA"/>
</dbReference>
<evidence type="ECO:0000313" key="4">
    <source>
        <dbReference type="Proteomes" id="UP001164746"/>
    </source>
</evidence>
<sequence>MHGLRVDGRPGRQTFFPGVHRLDNRGEIQWHRISAGRYTKTQDITSLLKAYDVIPAQVAAISREEGSLSSLGIYEDDLVVKMMRTFGKVCDIRRERRNLNGFLVETGCLPHLVNLKCGQQALLSASSPPPLVSQMRDCPATATTDQRVVSGPSMRDANRWNEESSPENHQTATVAQEEEAAAEPVQDAVQEPVREPERSHDADKSESDMDEESVVRGAKRRQSDDEEDEDICCTPTIYSKEEILKTIKDMDPDKSPGSDGLMPISLLNTDRKVFSKITTTRMSVVLPSIISLSQTCSIRGRSILDNVHLSRNIVDYCNQKELSAAFINLDQKKVFDRVNWSFLFSTLDAFGFSHIFINMILNNFISDPFSLTRSVRQGCSLSPLLYVIVLEPFIRKIQNNSTIRGILAPGGDVEVKMTAYADDNTCVIIDDMSMVNFFKDVELYQKIFGQNKFTNSKELFISVRPETCHLKMLVIDLFGHLERMVLLNARLYTYISILVVYRYLI</sequence>
<dbReference type="InterPro" id="IPR000477">
    <property type="entry name" value="RT_dom"/>
</dbReference>
<evidence type="ECO:0000313" key="3">
    <source>
        <dbReference type="EMBL" id="WAR02674.1"/>
    </source>
</evidence>
<accession>A0ABY7E2L7</accession>
<keyword evidence="4" id="KW-1185">Reference proteome</keyword>
<feature type="domain" description="Reverse transcriptase" evidence="2">
    <location>
        <begin position="262"/>
        <end position="430"/>
    </location>
</feature>
<dbReference type="Pfam" id="PF00078">
    <property type="entry name" value="RVT_1"/>
    <property type="match status" value="1"/>
</dbReference>
<gene>
    <name evidence="3" type="ORF">MAR_009232</name>
</gene>
<name>A0ABY7E2L7_MYAAR</name>
<proteinExistence type="predicted"/>
<evidence type="ECO:0000256" key="1">
    <source>
        <dbReference type="SAM" id="MobiDB-lite"/>
    </source>
</evidence>
<dbReference type="PANTHER" id="PTHR31635:SF196">
    <property type="entry name" value="REVERSE TRANSCRIPTASE DOMAIN-CONTAINING PROTEIN-RELATED"/>
    <property type="match status" value="1"/>
</dbReference>
<dbReference type="CDD" id="cd01650">
    <property type="entry name" value="RT_nLTR_like"/>
    <property type="match status" value="1"/>
</dbReference>
<protein>
    <submittedName>
        <fullName evidence="3">YTX2-like protein</fullName>
    </submittedName>
</protein>